<protein>
    <recommendedName>
        <fullName evidence="4">RRM domain-containing protein</fullName>
    </recommendedName>
</protein>
<evidence type="ECO:0000313" key="5">
    <source>
        <dbReference type="EMBL" id="KAF8409875.1"/>
    </source>
</evidence>
<gene>
    <name evidence="5" type="ORF">HHK36_002393</name>
</gene>
<dbReference type="Gene3D" id="3.30.70.330">
    <property type="match status" value="1"/>
</dbReference>
<keyword evidence="1 2" id="KW-0694">RNA-binding</keyword>
<dbReference type="EMBL" id="JABCRI010000002">
    <property type="protein sequence ID" value="KAF8409875.1"/>
    <property type="molecule type" value="Genomic_DNA"/>
</dbReference>
<evidence type="ECO:0000256" key="1">
    <source>
        <dbReference type="ARBA" id="ARBA00022884"/>
    </source>
</evidence>
<dbReference type="SMART" id="SM00360">
    <property type="entry name" value="RRM"/>
    <property type="match status" value="1"/>
</dbReference>
<dbReference type="GO" id="GO:0003723">
    <property type="term" value="F:RNA binding"/>
    <property type="evidence" value="ECO:0007669"/>
    <property type="project" value="UniProtKB-UniRule"/>
</dbReference>
<evidence type="ECO:0000256" key="3">
    <source>
        <dbReference type="SAM" id="MobiDB-lite"/>
    </source>
</evidence>
<dbReference type="AlphaFoldDB" id="A0A834ZQ82"/>
<dbReference type="InterPro" id="IPR035979">
    <property type="entry name" value="RBD_domain_sf"/>
</dbReference>
<name>A0A834ZQ82_TETSI</name>
<evidence type="ECO:0000256" key="2">
    <source>
        <dbReference type="PROSITE-ProRule" id="PRU00176"/>
    </source>
</evidence>
<proteinExistence type="predicted"/>
<dbReference type="Pfam" id="PF00076">
    <property type="entry name" value="RRM_1"/>
    <property type="match status" value="1"/>
</dbReference>
<organism evidence="5 6">
    <name type="scientific">Tetracentron sinense</name>
    <name type="common">Spur-leaf</name>
    <dbReference type="NCBI Taxonomy" id="13715"/>
    <lineage>
        <taxon>Eukaryota</taxon>
        <taxon>Viridiplantae</taxon>
        <taxon>Streptophyta</taxon>
        <taxon>Embryophyta</taxon>
        <taxon>Tracheophyta</taxon>
        <taxon>Spermatophyta</taxon>
        <taxon>Magnoliopsida</taxon>
        <taxon>Trochodendrales</taxon>
        <taxon>Trochodendraceae</taxon>
        <taxon>Tetracentron</taxon>
    </lineage>
</organism>
<feature type="domain" description="RRM" evidence="4">
    <location>
        <begin position="53"/>
        <end position="130"/>
    </location>
</feature>
<dbReference type="InterPro" id="IPR000504">
    <property type="entry name" value="RRM_dom"/>
</dbReference>
<dbReference type="OrthoDB" id="439808at2759"/>
<reference evidence="5 6" key="1">
    <citation type="submission" date="2020-04" db="EMBL/GenBank/DDBJ databases">
        <title>Plant Genome Project.</title>
        <authorList>
            <person name="Zhang R.-G."/>
        </authorList>
    </citation>
    <scope>NUCLEOTIDE SEQUENCE [LARGE SCALE GENOMIC DNA]</scope>
    <source>
        <strain evidence="5">YNK0</strain>
        <tissue evidence="5">Leaf</tissue>
    </source>
</reference>
<comment type="caution">
    <text evidence="5">The sequence shown here is derived from an EMBL/GenBank/DDBJ whole genome shotgun (WGS) entry which is preliminary data.</text>
</comment>
<dbReference type="PROSITE" id="PS50102">
    <property type="entry name" value="RRM"/>
    <property type="match status" value="1"/>
</dbReference>
<evidence type="ECO:0000259" key="4">
    <source>
        <dbReference type="PROSITE" id="PS50102"/>
    </source>
</evidence>
<dbReference type="SUPFAM" id="SSF54928">
    <property type="entry name" value="RNA-binding domain, RBD"/>
    <property type="match status" value="1"/>
</dbReference>
<dbReference type="InterPro" id="IPR012677">
    <property type="entry name" value="Nucleotide-bd_a/b_plait_sf"/>
</dbReference>
<dbReference type="PANTHER" id="PTHR11176:SF57">
    <property type="entry name" value="PROTEIN BOULE"/>
    <property type="match status" value="1"/>
</dbReference>
<dbReference type="PANTHER" id="PTHR11176">
    <property type="entry name" value="BOULE-RELATED"/>
    <property type="match status" value="1"/>
</dbReference>
<accession>A0A834ZQ82</accession>
<dbReference type="Proteomes" id="UP000655225">
    <property type="component" value="Unassembled WGS sequence"/>
</dbReference>
<feature type="region of interest" description="Disordered" evidence="3">
    <location>
        <begin position="290"/>
        <end position="325"/>
    </location>
</feature>
<evidence type="ECO:0000313" key="6">
    <source>
        <dbReference type="Proteomes" id="UP000655225"/>
    </source>
</evidence>
<sequence>MIIPKRALDNCGCGGAGAGAGLFCCNFMAYQRIPGSNSGSQFRNSHFGDTTYTKVFVGGLAWETQSETLRRYFEQFGVTIEAVVITDKYTGRSKGYGFVTFSDPVSAKRACADPNPVIDFRRVNCNLASFGRPQSSLSYGRLRSATPYIGSVQAPLGSYSRSPSYHQSVSSSYQQGFTPPYGNTTYGPEFAYPQGIYSPYVVGQQYLQIYGVPGTVNRAIYSYGQLGQTLPGSHGYRSVRGYAMSDHHIMQFSGPSVTGLTTTPIPTIQAPYPTSKNSIQSIAPVPAQAQFKGPAHSPQFRHGSGSDQRQGGIVRLQQETNSNVT</sequence>
<keyword evidence="6" id="KW-1185">Reference proteome</keyword>
<dbReference type="OMA" id="HIIVHSP"/>